<dbReference type="GO" id="GO:0042274">
    <property type="term" value="P:ribosomal small subunit biogenesis"/>
    <property type="evidence" value="ECO:0007669"/>
    <property type="project" value="InterPro"/>
</dbReference>
<feature type="region of interest" description="Disordered" evidence="2">
    <location>
        <begin position="50"/>
        <end position="112"/>
    </location>
</feature>
<evidence type="ECO:0000313" key="3">
    <source>
        <dbReference type="EMBL" id="EGO05243.1"/>
    </source>
</evidence>
<dbReference type="GO" id="GO:0005829">
    <property type="term" value="C:cytosol"/>
    <property type="evidence" value="ECO:0007669"/>
    <property type="project" value="TreeGrafter"/>
</dbReference>
<gene>
    <name evidence="3" type="ORF">SERLA73DRAFT_26021</name>
</gene>
<comment type="similarity">
    <text evidence="1">Belongs to the LTV1 family.</text>
</comment>
<dbReference type="InParanoid" id="F8PF51"/>
<evidence type="ECO:0000313" key="4">
    <source>
        <dbReference type="Proteomes" id="UP000008063"/>
    </source>
</evidence>
<feature type="non-terminal residue" evidence="3">
    <location>
        <position position="1"/>
    </location>
</feature>
<reference evidence="4" key="1">
    <citation type="journal article" date="2011" name="Science">
        <title>The plant cell wall-decomposing machinery underlies the functional diversity of forest fungi.</title>
        <authorList>
            <person name="Eastwood D.C."/>
            <person name="Floudas D."/>
            <person name="Binder M."/>
            <person name="Majcherczyk A."/>
            <person name="Schneider P."/>
            <person name="Aerts A."/>
            <person name="Asiegbu F.O."/>
            <person name="Baker S.E."/>
            <person name="Barry K."/>
            <person name="Bendiksby M."/>
            <person name="Blumentritt M."/>
            <person name="Coutinho P.M."/>
            <person name="Cullen D."/>
            <person name="de Vries R.P."/>
            <person name="Gathman A."/>
            <person name="Goodell B."/>
            <person name="Henrissat B."/>
            <person name="Ihrmark K."/>
            <person name="Kauserud H."/>
            <person name="Kohler A."/>
            <person name="LaButti K."/>
            <person name="Lapidus A."/>
            <person name="Lavin J.L."/>
            <person name="Lee Y.-H."/>
            <person name="Lindquist E."/>
            <person name="Lilly W."/>
            <person name="Lucas S."/>
            <person name="Morin E."/>
            <person name="Murat C."/>
            <person name="Oguiza J.A."/>
            <person name="Park J."/>
            <person name="Pisabarro A.G."/>
            <person name="Riley R."/>
            <person name="Rosling A."/>
            <person name="Salamov A."/>
            <person name="Schmidt O."/>
            <person name="Schmutz J."/>
            <person name="Skrede I."/>
            <person name="Stenlid J."/>
            <person name="Wiebenga A."/>
            <person name="Xie X."/>
            <person name="Kuees U."/>
            <person name="Hibbett D.S."/>
            <person name="Hoffmeister D."/>
            <person name="Hoegberg N."/>
            <person name="Martin F."/>
            <person name="Grigoriev I.V."/>
            <person name="Watkinson S.C."/>
        </authorList>
    </citation>
    <scope>NUCLEOTIDE SEQUENCE [LARGE SCALE GENOMIC DNA]</scope>
    <source>
        <strain evidence="4">strain S7.3</strain>
    </source>
</reference>
<dbReference type="GO" id="GO:0005634">
    <property type="term" value="C:nucleus"/>
    <property type="evidence" value="ECO:0007669"/>
    <property type="project" value="TreeGrafter"/>
</dbReference>
<dbReference type="GO" id="GO:0000056">
    <property type="term" value="P:ribosomal small subunit export from nucleus"/>
    <property type="evidence" value="ECO:0007669"/>
    <property type="project" value="TreeGrafter"/>
</dbReference>
<feature type="non-terminal residue" evidence="3">
    <location>
        <position position="200"/>
    </location>
</feature>
<dbReference type="EMBL" id="GL945474">
    <property type="protein sequence ID" value="EGO05243.1"/>
    <property type="molecule type" value="Genomic_DNA"/>
</dbReference>
<dbReference type="HOGENOM" id="CLU_1415511_0_0_1"/>
<dbReference type="Pfam" id="PF04180">
    <property type="entry name" value="LTV"/>
    <property type="match status" value="1"/>
</dbReference>
<organism evidence="4">
    <name type="scientific">Serpula lacrymans var. lacrymans (strain S7.3)</name>
    <name type="common">Dry rot fungus</name>
    <dbReference type="NCBI Taxonomy" id="936435"/>
    <lineage>
        <taxon>Eukaryota</taxon>
        <taxon>Fungi</taxon>
        <taxon>Dikarya</taxon>
        <taxon>Basidiomycota</taxon>
        <taxon>Agaricomycotina</taxon>
        <taxon>Agaricomycetes</taxon>
        <taxon>Agaricomycetidae</taxon>
        <taxon>Boletales</taxon>
        <taxon>Coniophorineae</taxon>
        <taxon>Serpulaceae</taxon>
        <taxon>Serpula</taxon>
    </lineage>
</organism>
<keyword evidence="4" id="KW-1185">Reference proteome</keyword>
<dbReference type="PANTHER" id="PTHR21531">
    <property type="entry name" value="LOW-TEMPERATURE VIABILITY PROTEIN LTV1-RELATED"/>
    <property type="match status" value="1"/>
</dbReference>
<proteinExistence type="inferred from homology"/>
<dbReference type="AlphaFoldDB" id="F8PF51"/>
<dbReference type="Proteomes" id="UP000008063">
    <property type="component" value="Unassembled WGS sequence"/>
</dbReference>
<dbReference type="PANTHER" id="PTHR21531:SF0">
    <property type="entry name" value="PROTEIN LTV1 HOMOLOG"/>
    <property type="match status" value="1"/>
</dbReference>
<dbReference type="OrthoDB" id="5852896at2759"/>
<feature type="compositionally biased region" description="Polar residues" evidence="2">
    <location>
        <begin position="88"/>
        <end position="104"/>
    </location>
</feature>
<evidence type="ECO:0000256" key="2">
    <source>
        <dbReference type="SAM" id="MobiDB-lite"/>
    </source>
</evidence>
<name>F8PF51_SERL3</name>
<evidence type="ECO:0000256" key="1">
    <source>
        <dbReference type="ARBA" id="ARBA00009078"/>
    </source>
</evidence>
<protein>
    <submittedName>
        <fullName evidence="3">Uncharacterized protein</fullName>
    </submittedName>
</protein>
<dbReference type="InterPro" id="IPR007307">
    <property type="entry name" value="Ltv1"/>
</dbReference>
<dbReference type="GO" id="GO:0030688">
    <property type="term" value="C:preribosome, small subunit precursor"/>
    <property type="evidence" value="ECO:0007669"/>
    <property type="project" value="TreeGrafter"/>
</dbReference>
<accession>F8PF51</accession>
<sequence length="200" mass="22447">GKSRVELEAIISPSDLEHDSRANVGEASLYGVYFDDTEYDYMQHLRAAGEKEEGVDSVWIEAPTSQKAKSKQKQREPLSLRDLPSDALPSTSELPRNYESQEAVPSSIAGFQPDMDPHLRQVLEALEDDAFVDDGLEDNFFGELVGAGEREEGDKVEFEFFEDDLREHNITGDPTEGSEDEDGWETRFAKFKLEQKNGPA</sequence>
<dbReference type="OMA" id="GWETRFA"/>
<dbReference type="STRING" id="936435.F8PF51"/>